<protein>
    <submittedName>
        <fullName evidence="1">Uncharacterized protein</fullName>
    </submittedName>
</protein>
<sequence length="354" mass="37900">MRRRIGTWTVAALGGLSREGAANLTRAVRAASAADGWPAVVHSVQSTGHWAPAASQLEVGCAGPIRWAQLQVPGLAEPPSAYASTSSAVPQYQHQEVRDLSASRRCAQPCHFPSSRRRTCIRPEMITVGKARLTSPVLFACRAGGPRIIVTAHLPHRPPARLPGSRPRCRVAPPARPMMALISVGAAPRLPRFVLANVEPVRPDVALRAPRDTVIAASRPPDPKSARQGSSSRLAPRLPSGSQGPRSQAHQLLFGCYLIQSSYLLLRPWTVTPDGAMARIRAACPRLGREAGALCLCPARLIRLPGANQVPDRRDFPAASGVIGLPRPALGPRELRPADARRKRLPPAAPDVRV</sequence>
<dbReference type="EMBL" id="JBGNUJ010000006">
    <property type="protein sequence ID" value="KAL3958866.1"/>
    <property type="molecule type" value="Genomic_DNA"/>
</dbReference>
<gene>
    <name evidence="1" type="ORF">ACCO45_007028</name>
</gene>
<evidence type="ECO:0000313" key="2">
    <source>
        <dbReference type="Proteomes" id="UP001638806"/>
    </source>
</evidence>
<comment type="caution">
    <text evidence="1">The sequence shown here is derived from an EMBL/GenBank/DDBJ whole genome shotgun (WGS) entry which is preliminary data.</text>
</comment>
<accession>A0ACC4DRI1</accession>
<proteinExistence type="predicted"/>
<dbReference type="Proteomes" id="UP001638806">
    <property type="component" value="Unassembled WGS sequence"/>
</dbReference>
<keyword evidence="2" id="KW-1185">Reference proteome</keyword>
<reference evidence="1" key="1">
    <citation type="submission" date="2024-12" db="EMBL/GenBank/DDBJ databases">
        <title>Comparative genomics and development of molecular markers within Purpureocillium lilacinum and among Purpureocillium species.</title>
        <authorList>
            <person name="Yeh Z.-Y."/>
            <person name="Ni N.-T."/>
            <person name="Lo P.-H."/>
            <person name="Mushyakhwo K."/>
            <person name="Lin C.-F."/>
            <person name="Nai Y.-S."/>
        </authorList>
    </citation>
    <scope>NUCLEOTIDE SEQUENCE</scope>
    <source>
        <strain evidence="1">NCHU-NPUST-175</strain>
    </source>
</reference>
<organism evidence="1 2">
    <name type="scientific">Purpureocillium lilacinum</name>
    <name type="common">Paecilomyces lilacinus</name>
    <dbReference type="NCBI Taxonomy" id="33203"/>
    <lineage>
        <taxon>Eukaryota</taxon>
        <taxon>Fungi</taxon>
        <taxon>Dikarya</taxon>
        <taxon>Ascomycota</taxon>
        <taxon>Pezizomycotina</taxon>
        <taxon>Sordariomycetes</taxon>
        <taxon>Hypocreomycetidae</taxon>
        <taxon>Hypocreales</taxon>
        <taxon>Ophiocordycipitaceae</taxon>
        <taxon>Purpureocillium</taxon>
    </lineage>
</organism>
<evidence type="ECO:0000313" key="1">
    <source>
        <dbReference type="EMBL" id="KAL3958866.1"/>
    </source>
</evidence>
<name>A0ACC4DRI1_PURLI</name>